<dbReference type="Proteomes" id="UP000324222">
    <property type="component" value="Unassembled WGS sequence"/>
</dbReference>
<feature type="region of interest" description="Disordered" evidence="1">
    <location>
        <begin position="1"/>
        <end position="25"/>
    </location>
</feature>
<keyword evidence="3" id="KW-1185">Reference proteome</keyword>
<name>A0A5B7DR57_PORTR</name>
<evidence type="ECO:0000313" key="2">
    <source>
        <dbReference type="EMBL" id="MPC23483.1"/>
    </source>
</evidence>
<proteinExistence type="predicted"/>
<feature type="compositionally biased region" description="Basic and acidic residues" evidence="1">
    <location>
        <begin position="1"/>
        <end position="22"/>
    </location>
</feature>
<reference evidence="2 3" key="1">
    <citation type="submission" date="2019-05" db="EMBL/GenBank/DDBJ databases">
        <title>Another draft genome of Portunus trituberculatus and its Hox gene families provides insights of decapod evolution.</title>
        <authorList>
            <person name="Jeong J.-H."/>
            <person name="Song I."/>
            <person name="Kim S."/>
            <person name="Choi T."/>
            <person name="Kim D."/>
            <person name="Ryu S."/>
            <person name="Kim W."/>
        </authorList>
    </citation>
    <scope>NUCLEOTIDE SEQUENCE [LARGE SCALE GENOMIC DNA]</scope>
    <source>
        <tissue evidence="2">Muscle</tissue>
    </source>
</reference>
<dbReference type="EMBL" id="VSRR010001211">
    <property type="protein sequence ID" value="MPC23483.1"/>
    <property type="molecule type" value="Genomic_DNA"/>
</dbReference>
<dbReference type="OrthoDB" id="6360266at2759"/>
<protein>
    <submittedName>
        <fullName evidence="2">Uncharacterized protein</fullName>
    </submittedName>
</protein>
<comment type="caution">
    <text evidence="2">The sequence shown here is derived from an EMBL/GenBank/DDBJ whole genome shotgun (WGS) entry which is preliminary data.</text>
</comment>
<evidence type="ECO:0000313" key="3">
    <source>
        <dbReference type="Proteomes" id="UP000324222"/>
    </source>
</evidence>
<gene>
    <name evidence="2" type="ORF">E2C01_016534</name>
</gene>
<evidence type="ECO:0000256" key="1">
    <source>
        <dbReference type="SAM" id="MobiDB-lite"/>
    </source>
</evidence>
<accession>A0A5B7DR57</accession>
<organism evidence="2 3">
    <name type="scientific">Portunus trituberculatus</name>
    <name type="common">Swimming crab</name>
    <name type="synonym">Neptunus trituberculatus</name>
    <dbReference type="NCBI Taxonomy" id="210409"/>
    <lineage>
        <taxon>Eukaryota</taxon>
        <taxon>Metazoa</taxon>
        <taxon>Ecdysozoa</taxon>
        <taxon>Arthropoda</taxon>
        <taxon>Crustacea</taxon>
        <taxon>Multicrustacea</taxon>
        <taxon>Malacostraca</taxon>
        <taxon>Eumalacostraca</taxon>
        <taxon>Eucarida</taxon>
        <taxon>Decapoda</taxon>
        <taxon>Pleocyemata</taxon>
        <taxon>Brachyura</taxon>
        <taxon>Eubrachyura</taxon>
        <taxon>Portunoidea</taxon>
        <taxon>Portunidae</taxon>
        <taxon>Portuninae</taxon>
        <taxon>Portunus</taxon>
    </lineage>
</organism>
<sequence length="206" mass="22880">MVASEMVHDESGESETVLKEDGTVGEELVVRSLPPSLYQRAQQEEETNLNQLSPDDEFFMDQDPGGLDDPMVFSDGLPVAGDGGTGSLLDLQQQQDNDVNKTLPDGLTLLRRRRESESEGFHIVYKRAVPATKTDYGAKRPCGLRGGTITHDIVNFGLLVPRNKLIVTRRRREGAALRRLFRVHGVIVIQCGTRRLPVTITEEVKL</sequence>
<dbReference type="AlphaFoldDB" id="A0A5B7DR57"/>
<feature type="region of interest" description="Disordered" evidence="1">
    <location>
        <begin position="40"/>
        <end position="69"/>
    </location>
</feature>